<keyword evidence="1" id="KW-0472">Membrane</keyword>
<dbReference type="SMART" id="SM00849">
    <property type="entry name" value="Lactamase_B"/>
    <property type="match status" value="1"/>
</dbReference>
<accession>S2SHA1</accession>
<dbReference type="InterPro" id="IPR001279">
    <property type="entry name" value="Metallo-B-lactamas"/>
</dbReference>
<dbReference type="Proteomes" id="UP000014243">
    <property type="component" value="Unassembled WGS sequence"/>
</dbReference>
<evidence type="ECO:0000256" key="1">
    <source>
        <dbReference type="SAM" id="Phobius"/>
    </source>
</evidence>
<dbReference type="SUPFAM" id="SSF56281">
    <property type="entry name" value="Metallo-hydrolase/oxidoreductase"/>
    <property type="match status" value="1"/>
</dbReference>
<keyword evidence="1" id="KW-0812">Transmembrane</keyword>
<evidence type="ECO:0000313" key="3">
    <source>
        <dbReference type="EMBL" id="EPC89050.1"/>
    </source>
</evidence>
<dbReference type="InterPro" id="IPR050855">
    <property type="entry name" value="NDM-1-like"/>
</dbReference>
<organism evidence="3 4">
    <name type="scientific">Lacticaseibacillus paracasei subsp. paracasei Lpp126</name>
    <dbReference type="NCBI Taxonomy" id="1256206"/>
    <lineage>
        <taxon>Bacteria</taxon>
        <taxon>Bacillati</taxon>
        <taxon>Bacillota</taxon>
        <taxon>Bacilli</taxon>
        <taxon>Lactobacillales</taxon>
        <taxon>Lactobacillaceae</taxon>
        <taxon>Lacticaseibacillus</taxon>
    </lineage>
</organism>
<dbReference type="EMBL" id="ANKC01000058">
    <property type="protein sequence ID" value="EPC89050.1"/>
    <property type="molecule type" value="Genomic_DNA"/>
</dbReference>
<dbReference type="PATRIC" id="fig|1256206.3.peg.174"/>
<feature type="transmembrane region" description="Helical" evidence="1">
    <location>
        <begin position="12"/>
        <end position="33"/>
    </location>
</feature>
<dbReference type="Pfam" id="PF00753">
    <property type="entry name" value="Lactamase_B"/>
    <property type="match status" value="1"/>
</dbReference>
<reference evidence="3 4" key="1">
    <citation type="journal article" date="2013" name="PLoS ONE">
        <title>Lactobacillus paracasei comparative genomics: towards species pan-genome definition and exploitation of diversity.</title>
        <authorList>
            <person name="Smokvina T."/>
            <person name="Wels M."/>
            <person name="Polka J."/>
            <person name="Chervaux C."/>
            <person name="Brisse S."/>
            <person name="Boekhorst J."/>
            <person name="van Hylckama Vlieg J.E."/>
            <person name="Siezen R.J."/>
        </authorList>
    </citation>
    <scope>NUCLEOTIDE SEQUENCE [LARGE SCALE GENOMIC DNA]</scope>
    <source>
        <strain evidence="3 4">Lpp126</strain>
    </source>
</reference>
<dbReference type="InterPro" id="IPR036866">
    <property type="entry name" value="RibonucZ/Hydroxyglut_hydro"/>
</dbReference>
<name>S2SHA1_LACPA</name>
<protein>
    <recommendedName>
        <fullName evidence="2">Metallo-beta-lactamase domain-containing protein</fullName>
    </recommendedName>
</protein>
<evidence type="ECO:0000259" key="2">
    <source>
        <dbReference type="SMART" id="SM00849"/>
    </source>
</evidence>
<evidence type="ECO:0000313" key="4">
    <source>
        <dbReference type="Proteomes" id="UP000014243"/>
    </source>
</evidence>
<sequence>MRLRKKLYQVSGAVYGFLGSAYIVQYSNGYILIDSSRMEGLNTIRKNLTYWRIPETQITHVLLTHGHDDHSGCAGYFQQQGAKVYLGKQDVEMVERGDLGEESPFTNHIMPRFTPDVAIDTDIKIKIGNLTVFAYMVPGHTNGSVIYALDLDNEQLLFTGDTFFADGETGSQAYTGWKGDLNFDSQKLRQSFAKIWALKLNPDIILGGHGIPRIGNDAKNVIQVAYKYFLVNNR</sequence>
<dbReference type="Gene3D" id="3.60.15.10">
    <property type="entry name" value="Ribonuclease Z/Hydroxyacylglutathione hydrolase-like"/>
    <property type="match status" value="1"/>
</dbReference>
<keyword evidence="1" id="KW-1133">Transmembrane helix</keyword>
<feature type="domain" description="Metallo-beta-lactamase" evidence="2">
    <location>
        <begin position="18"/>
        <end position="209"/>
    </location>
</feature>
<dbReference type="CDD" id="cd06262">
    <property type="entry name" value="metallo-hydrolase-like_MBL-fold"/>
    <property type="match status" value="1"/>
</dbReference>
<gene>
    <name evidence="3" type="ORF">Lpp126_01032</name>
</gene>
<comment type="caution">
    <text evidence="3">The sequence shown here is derived from an EMBL/GenBank/DDBJ whole genome shotgun (WGS) entry which is preliminary data.</text>
</comment>
<proteinExistence type="predicted"/>
<dbReference type="PANTHER" id="PTHR42951">
    <property type="entry name" value="METALLO-BETA-LACTAMASE DOMAIN-CONTAINING"/>
    <property type="match status" value="1"/>
</dbReference>
<dbReference type="AlphaFoldDB" id="S2SHA1"/>